<accession>A0A067LW03</accession>
<dbReference type="AlphaFoldDB" id="A0A067LW03"/>
<dbReference type="OrthoDB" id="3365698at2759"/>
<dbReference type="InterPro" id="IPR032675">
    <property type="entry name" value="LRR_dom_sf"/>
</dbReference>
<dbReference type="InParanoid" id="A0A067LW03"/>
<keyword evidence="2" id="KW-1185">Reference proteome</keyword>
<sequence length="614" mass="69307">MEAIASKLVAQLIQEFCEKAPGDSTVKSEINLKKQWAFDFPPAFRFSNTTGPDPVKLMDDELETVSYACDYLIQAITSFAEQARAVIGARRNQHIPVYRLSNDILAIIFEEAKECSTNWLRPLATKVPLNVAHVSAQWRSVALHTPRLWTILDAMNAHIAPIFLDRSRHALLHIDLASSDYIEFSDDEDTENPRLRLPVPRDKAERAYRRELARFSDFIQPLLPHMDRWGTLSLEGFEESELGRFTHTPAPNLTTLYLRRHLGTQTPSDITLFNGHTPRLRLLELYGFGLPLKSSIYTNLTSLFLEDIDFEDSTTRDLAQIFIACPLLEEIVLQAIRLHEFHSDASLCVPLRHLEWLALREMAVPVVHELLTFIAVPPSLQLHVSLDGDDKSLIDIIPPNNMALPNIRAMDWLYFEFHSHAEKHFMMKGGMLEDGKWLLDLCLFYTSSPDDLIANLAEGLPMLCLGSLKSLAFKLVADAEEISAGLLKPLNFLKLVSNCPNLTSITLSGADPRLLELLTFNLPMALCPQLQELRLQDMEVSSHALIELAESRTTKFFQTAQPPADKIHFSSIEMLNCPGVDPSTQAALRNLLPRVHIHEPNSRITPEQYGSLEA</sequence>
<name>A0A067LW03_BOTB1</name>
<evidence type="ECO:0000313" key="2">
    <source>
        <dbReference type="Proteomes" id="UP000027195"/>
    </source>
</evidence>
<proteinExistence type="predicted"/>
<evidence type="ECO:0008006" key="3">
    <source>
        <dbReference type="Google" id="ProtNLM"/>
    </source>
</evidence>
<dbReference type="HOGENOM" id="CLU_024199_1_2_1"/>
<reference evidence="2" key="1">
    <citation type="journal article" date="2014" name="Proc. Natl. Acad. Sci. U.S.A.">
        <title>Extensive sampling of basidiomycete genomes demonstrates inadequacy of the white-rot/brown-rot paradigm for wood decay fungi.</title>
        <authorList>
            <person name="Riley R."/>
            <person name="Salamov A.A."/>
            <person name="Brown D.W."/>
            <person name="Nagy L.G."/>
            <person name="Floudas D."/>
            <person name="Held B.W."/>
            <person name="Levasseur A."/>
            <person name="Lombard V."/>
            <person name="Morin E."/>
            <person name="Otillar R."/>
            <person name="Lindquist E.A."/>
            <person name="Sun H."/>
            <person name="LaButti K.M."/>
            <person name="Schmutz J."/>
            <person name="Jabbour D."/>
            <person name="Luo H."/>
            <person name="Baker S.E."/>
            <person name="Pisabarro A.G."/>
            <person name="Walton J.D."/>
            <person name="Blanchette R.A."/>
            <person name="Henrissat B."/>
            <person name="Martin F."/>
            <person name="Cullen D."/>
            <person name="Hibbett D.S."/>
            <person name="Grigoriev I.V."/>
        </authorList>
    </citation>
    <scope>NUCLEOTIDE SEQUENCE [LARGE SCALE GENOMIC DNA]</scope>
    <source>
        <strain evidence="2">FD-172 SS1</strain>
    </source>
</reference>
<evidence type="ECO:0000313" key="1">
    <source>
        <dbReference type="EMBL" id="KDQ07548.1"/>
    </source>
</evidence>
<organism evidence="1 2">
    <name type="scientific">Botryobasidium botryosum (strain FD-172 SS1)</name>
    <dbReference type="NCBI Taxonomy" id="930990"/>
    <lineage>
        <taxon>Eukaryota</taxon>
        <taxon>Fungi</taxon>
        <taxon>Dikarya</taxon>
        <taxon>Basidiomycota</taxon>
        <taxon>Agaricomycotina</taxon>
        <taxon>Agaricomycetes</taxon>
        <taxon>Cantharellales</taxon>
        <taxon>Botryobasidiaceae</taxon>
        <taxon>Botryobasidium</taxon>
    </lineage>
</organism>
<dbReference type="Proteomes" id="UP000027195">
    <property type="component" value="Unassembled WGS sequence"/>
</dbReference>
<dbReference type="STRING" id="930990.A0A067LW03"/>
<gene>
    <name evidence="1" type="ORF">BOTBODRAFT_608079</name>
</gene>
<protein>
    <recommendedName>
        <fullName evidence="3">F-box domain-containing protein</fullName>
    </recommendedName>
</protein>
<dbReference type="Gene3D" id="3.80.10.10">
    <property type="entry name" value="Ribonuclease Inhibitor"/>
    <property type="match status" value="1"/>
</dbReference>
<dbReference type="SUPFAM" id="SSF52047">
    <property type="entry name" value="RNI-like"/>
    <property type="match status" value="1"/>
</dbReference>
<dbReference type="EMBL" id="KL198105">
    <property type="protein sequence ID" value="KDQ07548.1"/>
    <property type="molecule type" value="Genomic_DNA"/>
</dbReference>